<dbReference type="EMBL" id="PKMF04000131">
    <property type="protein sequence ID" value="KAK7848128.1"/>
    <property type="molecule type" value="Genomic_DNA"/>
</dbReference>
<keyword evidence="1" id="KW-0812">Transmembrane</keyword>
<gene>
    <name evidence="2" type="ORF">CFP56_005548</name>
</gene>
<keyword evidence="1" id="KW-1133">Transmembrane helix</keyword>
<evidence type="ECO:0000313" key="2">
    <source>
        <dbReference type="EMBL" id="KAK7848128.1"/>
    </source>
</evidence>
<feature type="transmembrane region" description="Helical" evidence="1">
    <location>
        <begin position="57"/>
        <end position="80"/>
    </location>
</feature>
<keyword evidence="1" id="KW-0472">Membrane</keyword>
<evidence type="ECO:0000256" key="1">
    <source>
        <dbReference type="SAM" id="Phobius"/>
    </source>
</evidence>
<comment type="caution">
    <text evidence="2">The sequence shown here is derived from an EMBL/GenBank/DDBJ whole genome shotgun (WGS) entry which is preliminary data.</text>
</comment>
<keyword evidence="3" id="KW-1185">Reference proteome</keyword>
<dbReference type="AlphaFoldDB" id="A0AAW0LCN6"/>
<accession>A0AAW0LCN6</accession>
<reference evidence="2 3" key="1">
    <citation type="journal article" date="2018" name="Sci. Data">
        <title>The draft genome sequence of cork oak.</title>
        <authorList>
            <person name="Ramos A.M."/>
            <person name="Usie A."/>
            <person name="Barbosa P."/>
            <person name="Barros P.M."/>
            <person name="Capote T."/>
            <person name="Chaves I."/>
            <person name="Simoes F."/>
            <person name="Abreu I."/>
            <person name="Carrasquinho I."/>
            <person name="Faro C."/>
            <person name="Guimaraes J.B."/>
            <person name="Mendonca D."/>
            <person name="Nobrega F."/>
            <person name="Rodrigues L."/>
            <person name="Saibo N.J.M."/>
            <person name="Varela M.C."/>
            <person name="Egas C."/>
            <person name="Matos J."/>
            <person name="Miguel C.M."/>
            <person name="Oliveira M.M."/>
            <person name="Ricardo C.P."/>
            <person name="Goncalves S."/>
        </authorList>
    </citation>
    <scope>NUCLEOTIDE SEQUENCE [LARGE SCALE GENOMIC DNA]</scope>
    <source>
        <strain evidence="3">cv. HL8</strain>
    </source>
</reference>
<name>A0AAW0LCN6_QUESU</name>
<evidence type="ECO:0000313" key="3">
    <source>
        <dbReference type="Proteomes" id="UP000237347"/>
    </source>
</evidence>
<dbReference type="Proteomes" id="UP000237347">
    <property type="component" value="Unassembled WGS sequence"/>
</dbReference>
<protein>
    <submittedName>
        <fullName evidence="2">Uncharacterized protein</fullName>
    </submittedName>
</protein>
<proteinExistence type="predicted"/>
<organism evidence="2 3">
    <name type="scientific">Quercus suber</name>
    <name type="common">Cork oak</name>
    <dbReference type="NCBI Taxonomy" id="58331"/>
    <lineage>
        <taxon>Eukaryota</taxon>
        <taxon>Viridiplantae</taxon>
        <taxon>Streptophyta</taxon>
        <taxon>Embryophyta</taxon>
        <taxon>Tracheophyta</taxon>
        <taxon>Spermatophyta</taxon>
        <taxon>Magnoliopsida</taxon>
        <taxon>eudicotyledons</taxon>
        <taxon>Gunneridae</taxon>
        <taxon>Pentapetalae</taxon>
        <taxon>rosids</taxon>
        <taxon>fabids</taxon>
        <taxon>Fagales</taxon>
        <taxon>Fagaceae</taxon>
        <taxon>Quercus</taxon>
    </lineage>
</organism>
<sequence>MGSSKLIGSIMLDGACPSSCYERSHKGLLVAEALILFLEECTSSCLPLNANCVAHDLLVWAPFCNIIGALPISILLAIVLKA</sequence>